<keyword evidence="18" id="KW-1185">Reference proteome</keyword>
<evidence type="ECO:0000256" key="13">
    <source>
        <dbReference type="PIRSR" id="PIRSR605792-51"/>
    </source>
</evidence>
<evidence type="ECO:0000256" key="5">
    <source>
        <dbReference type="ARBA" id="ARBA00012723"/>
    </source>
</evidence>
<evidence type="ECO:0000256" key="7">
    <source>
        <dbReference type="ARBA" id="ARBA00022737"/>
    </source>
</evidence>
<evidence type="ECO:0000313" key="17">
    <source>
        <dbReference type="EMBL" id="THH32878.1"/>
    </source>
</evidence>
<dbReference type="OrthoDB" id="427280at2759"/>
<feature type="domain" description="Thioredoxin" evidence="16">
    <location>
        <begin position="16"/>
        <end position="127"/>
    </location>
</feature>
<proteinExistence type="inferred from homology"/>
<feature type="domain" description="Thioredoxin" evidence="16">
    <location>
        <begin position="347"/>
        <end position="470"/>
    </location>
</feature>
<dbReference type="NCBIfam" id="TIGR01130">
    <property type="entry name" value="ER_PDI_fam"/>
    <property type="match status" value="1"/>
</dbReference>
<name>A0A4S4N4P3_9APHY</name>
<dbReference type="Pfam" id="PF13848">
    <property type="entry name" value="Thioredoxin_6"/>
    <property type="match status" value="1"/>
</dbReference>
<evidence type="ECO:0000256" key="8">
    <source>
        <dbReference type="ARBA" id="ARBA00022824"/>
    </source>
</evidence>
<dbReference type="GO" id="GO:0005788">
    <property type="term" value="C:endoplasmic reticulum lumen"/>
    <property type="evidence" value="ECO:0007669"/>
    <property type="project" value="UniProtKB-SubCell"/>
</dbReference>
<dbReference type="NCBIfam" id="TIGR01126">
    <property type="entry name" value="pdi_dom"/>
    <property type="match status" value="1"/>
</dbReference>
<gene>
    <name evidence="17" type="ORF">EUX98_g1310</name>
</gene>
<dbReference type="CDD" id="cd02981">
    <property type="entry name" value="PDI_b_family"/>
    <property type="match status" value="1"/>
</dbReference>
<evidence type="ECO:0000256" key="4">
    <source>
        <dbReference type="ARBA" id="ARBA00006347"/>
    </source>
</evidence>
<keyword evidence="7" id="KW-0677">Repeat</keyword>
<dbReference type="SUPFAM" id="SSF52833">
    <property type="entry name" value="Thioredoxin-like"/>
    <property type="match status" value="4"/>
</dbReference>
<keyword evidence="6 15" id="KW-0732">Signal</keyword>
<dbReference type="AlphaFoldDB" id="A0A4S4N4P3"/>
<dbReference type="InterPro" id="IPR013766">
    <property type="entry name" value="Thioredoxin_domain"/>
</dbReference>
<comment type="catalytic activity">
    <reaction evidence="1 15">
        <text>Catalyzes the rearrangement of -S-S- bonds in proteins.</text>
        <dbReference type="EC" id="5.3.4.1"/>
    </reaction>
</comment>
<evidence type="ECO:0000256" key="12">
    <source>
        <dbReference type="ARBA" id="ARBA00039846"/>
    </source>
</evidence>
<keyword evidence="8" id="KW-0256">Endoplasmic reticulum</keyword>
<evidence type="ECO:0000259" key="16">
    <source>
        <dbReference type="PROSITE" id="PS51352"/>
    </source>
</evidence>
<keyword evidence="10 15" id="KW-0413">Isomerase</keyword>
<dbReference type="PANTHER" id="PTHR18929">
    <property type="entry name" value="PROTEIN DISULFIDE ISOMERASE"/>
    <property type="match status" value="1"/>
</dbReference>
<evidence type="ECO:0000256" key="9">
    <source>
        <dbReference type="ARBA" id="ARBA00023157"/>
    </source>
</evidence>
<dbReference type="Gene3D" id="3.40.30.10">
    <property type="entry name" value="Glutaredoxin"/>
    <property type="match status" value="4"/>
</dbReference>
<dbReference type="CDD" id="cd02995">
    <property type="entry name" value="PDI_a_PDI_a'_C"/>
    <property type="match status" value="1"/>
</dbReference>
<evidence type="ECO:0000256" key="2">
    <source>
        <dbReference type="ARBA" id="ARBA00002692"/>
    </source>
</evidence>
<feature type="chain" id="PRO_5020884506" description="Protein disulfide-isomerase" evidence="15">
    <location>
        <begin position="22"/>
        <end position="506"/>
    </location>
</feature>
<evidence type="ECO:0000313" key="18">
    <source>
        <dbReference type="Proteomes" id="UP000308730"/>
    </source>
</evidence>
<dbReference type="FunFam" id="3.40.30.10:FF:000017">
    <property type="entry name" value="Protein disulfide-isomerase A4"/>
    <property type="match status" value="1"/>
</dbReference>
<comment type="function">
    <text evidence="2">Participates in the folding of proteins containing disulfide bonds, may be involved in glycosylation, prolyl hydroxylation and triglyceride transfer.</text>
</comment>
<dbReference type="Proteomes" id="UP000308730">
    <property type="component" value="Unassembled WGS sequence"/>
</dbReference>
<evidence type="ECO:0000256" key="3">
    <source>
        <dbReference type="ARBA" id="ARBA00004319"/>
    </source>
</evidence>
<dbReference type="CDD" id="cd02961">
    <property type="entry name" value="PDI_a_family"/>
    <property type="match status" value="1"/>
</dbReference>
<feature type="signal peptide" evidence="15">
    <location>
        <begin position="1"/>
        <end position="21"/>
    </location>
</feature>
<accession>A0A4S4N4P3</accession>
<dbReference type="PROSITE" id="PS51352">
    <property type="entry name" value="THIOREDOXIN_2"/>
    <property type="match status" value="2"/>
</dbReference>
<dbReference type="InterPro" id="IPR005788">
    <property type="entry name" value="PDI_thioredoxin-like_dom"/>
</dbReference>
<dbReference type="EC" id="5.3.4.1" evidence="5 15"/>
<organism evidence="17 18">
    <name type="scientific">Antrodiella citrinella</name>
    <dbReference type="NCBI Taxonomy" id="2447956"/>
    <lineage>
        <taxon>Eukaryota</taxon>
        <taxon>Fungi</taxon>
        <taxon>Dikarya</taxon>
        <taxon>Basidiomycota</taxon>
        <taxon>Agaricomycotina</taxon>
        <taxon>Agaricomycetes</taxon>
        <taxon>Polyporales</taxon>
        <taxon>Steccherinaceae</taxon>
        <taxon>Antrodiella</taxon>
    </lineage>
</organism>
<dbReference type="InterPro" id="IPR036249">
    <property type="entry name" value="Thioredoxin-like_sf"/>
</dbReference>
<evidence type="ECO:0000256" key="6">
    <source>
        <dbReference type="ARBA" id="ARBA00022729"/>
    </source>
</evidence>
<evidence type="ECO:0000256" key="11">
    <source>
        <dbReference type="ARBA" id="ARBA00023284"/>
    </source>
</evidence>
<dbReference type="InterPro" id="IPR005792">
    <property type="entry name" value="Prot_disulphide_isomerase"/>
</dbReference>
<evidence type="ECO:0000256" key="14">
    <source>
        <dbReference type="RuleBase" id="RU004208"/>
    </source>
</evidence>
<dbReference type="PRINTS" id="PR00421">
    <property type="entry name" value="THIOREDOXIN"/>
</dbReference>
<dbReference type="CDD" id="cd02982">
    <property type="entry name" value="PDI_b'_family"/>
    <property type="match status" value="1"/>
</dbReference>
<evidence type="ECO:0000256" key="15">
    <source>
        <dbReference type="RuleBase" id="RU361130"/>
    </source>
</evidence>
<comment type="subcellular location">
    <subcellularLocation>
        <location evidence="3">Endoplasmic reticulum lumen</location>
    </subcellularLocation>
</comment>
<dbReference type="PANTHER" id="PTHR18929:SF132">
    <property type="entry name" value="PROTEIN DISULFIDE-ISOMERASE A3"/>
    <property type="match status" value="1"/>
</dbReference>
<protein>
    <recommendedName>
        <fullName evidence="12 15">Protein disulfide-isomerase</fullName>
        <ecNumber evidence="5 15">5.3.4.1</ecNumber>
    </recommendedName>
</protein>
<feature type="disulfide bond" description="Redox-active" evidence="13">
    <location>
        <begin position="389"/>
        <end position="392"/>
    </location>
</feature>
<evidence type="ECO:0000256" key="10">
    <source>
        <dbReference type="ARBA" id="ARBA00023235"/>
    </source>
</evidence>
<comment type="similarity">
    <text evidence="4 14">Belongs to the protein disulfide isomerase family.</text>
</comment>
<keyword evidence="9 13" id="KW-1015">Disulfide bond</keyword>
<dbReference type="FunFam" id="3.40.30.10:FF:000185">
    <property type="entry name" value="Protein disulfide-isomerase"/>
    <property type="match status" value="1"/>
</dbReference>
<reference evidence="17 18" key="1">
    <citation type="submission" date="2019-02" db="EMBL/GenBank/DDBJ databases">
        <title>Genome sequencing of the rare red list fungi Antrodiella citrinella (Flaviporus citrinellus).</title>
        <authorList>
            <person name="Buettner E."/>
            <person name="Kellner H."/>
        </authorList>
    </citation>
    <scope>NUCLEOTIDE SEQUENCE [LARGE SCALE GENOMIC DNA]</scope>
    <source>
        <strain evidence="17 18">DSM 108506</strain>
    </source>
</reference>
<evidence type="ECO:0000256" key="1">
    <source>
        <dbReference type="ARBA" id="ARBA00001182"/>
    </source>
</evidence>
<feature type="disulfide bond" description="Redox-active" evidence="13">
    <location>
        <begin position="51"/>
        <end position="54"/>
    </location>
</feature>
<dbReference type="PROSITE" id="PS00194">
    <property type="entry name" value="THIOREDOXIN_1"/>
    <property type="match status" value="2"/>
</dbReference>
<dbReference type="Pfam" id="PF00085">
    <property type="entry name" value="Thioredoxin"/>
    <property type="match status" value="2"/>
</dbReference>
<dbReference type="GO" id="GO:0006457">
    <property type="term" value="P:protein folding"/>
    <property type="evidence" value="ECO:0007669"/>
    <property type="project" value="TreeGrafter"/>
</dbReference>
<dbReference type="InterPro" id="IPR017937">
    <property type="entry name" value="Thioredoxin_CS"/>
</dbReference>
<sequence length="506" mass="56211">MRLSQLLSSASVLAFLSFASASDVLDLTNANFEGTVNHEALVLVEFFAPWCGHCKALAPHYEEAATVLKDKNIKLAKVNCVDEGDFCQANGIQGYPTLRVYRNGEFSDYTGPRKADGIISYMTKQSLPAVSGVTAANFEEFSQADKVVAVAFLTSSTSAPASEFSAAANKHRDDYLFGLTTDPAAFEAAGVTPPAIVLYRSFDEPVTQYPYPVLSANVKEIETWIKDLSIPIIDEVSAENYQVYASSGKPLAYLFVDPSDANLNEQVDLIKPVASKYKSTINFVWIDAIKFGDHARALNLNEPKWPSFVIQDMTTQLKYPYDQGLDITTEAIEEMTTKFVEKTLEPVLKSQPVPEAQDESVYTIVGKQFDEVVFDDSKDVFVEFYATWCGHCKRLKPTWDSLADRYAEVKDRVTIAKMEATENDLPPSVDFKVAGFPTLKFKKAGSRSFIDYDGDRSLESLIAFVEENAQNSLVPTPKGEATNETVENVEYAQHHEQVHVEHHDEL</sequence>
<keyword evidence="11 13" id="KW-0676">Redox-active center</keyword>
<comment type="caution">
    <text evidence="17">The sequence shown here is derived from an EMBL/GenBank/DDBJ whole genome shotgun (WGS) entry which is preliminary data.</text>
</comment>
<dbReference type="EMBL" id="SGPM01000013">
    <property type="protein sequence ID" value="THH32878.1"/>
    <property type="molecule type" value="Genomic_DNA"/>
</dbReference>
<dbReference type="GO" id="GO:0034976">
    <property type="term" value="P:response to endoplasmic reticulum stress"/>
    <property type="evidence" value="ECO:0007669"/>
    <property type="project" value="TreeGrafter"/>
</dbReference>
<dbReference type="GO" id="GO:0003756">
    <property type="term" value="F:protein disulfide isomerase activity"/>
    <property type="evidence" value="ECO:0007669"/>
    <property type="project" value="UniProtKB-EC"/>
</dbReference>